<dbReference type="Proteomes" id="UP001396334">
    <property type="component" value="Unassembled WGS sequence"/>
</dbReference>
<gene>
    <name evidence="2" type="ORF">V6N11_072720</name>
</gene>
<dbReference type="InterPro" id="IPR050232">
    <property type="entry name" value="FBL13/AtMIF1-like"/>
</dbReference>
<protein>
    <recommendedName>
        <fullName evidence="1">F-box/LRR-repeat protein 15/At3g58940/PEG3-like LRR domain-containing protein</fullName>
    </recommendedName>
</protein>
<keyword evidence="3" id="KW-1185">Reference proteome</keyword>
<dbReference type="SUPFAM" id="SSF52047">
    <property type="entry name" value="RNI-like"/>
    <property type="match status" value="1"/>
</dbReference>
<dbReference type="Gene3D" id="3.80.10.10">
    <property type="entry name" value="Ribonuclease Inhibitor"/>
    <property type="match status" value="1"/>
</dbReference>
<evidence type="ECO:0000259" key="1">
    <source>
        <dbReference type="Pfam" id="PF24758"/>
    </source>
</evidence>
<accession>A0ABR2NEG4</accession>
<reference evidence="2 3" key="1">
    <citation type="journal article" date="2024" name="G3 (Bethesda)">
        <title>Genome assembly of Hibiscus sabdariffa L. provides insights into metabolisms of medicinal natural products.</title>
        <authorList>
            <person name="Kim T."/>
        </authorList>
    </citation>
    <scope>NUCLEOTIDE SEQUENCE [LARGE SCALE GENOMIC DNA]</scope>
    <source>
        <strain evidence="2">TK-2024</strain>
        <tissue evidence="2">Old leaves</tissue>
    </source>
</reference>
<dbReference type="Pfam" id="PF24758">
    <property type="entry name" value="LRR_At5g56370"/>
    <property type="match status" value="1"/>
</dbReference>
<comment type="caution">
    <text evidence="2">The sequence shown here is derived from an EMBL/GenBank/DDBJ whole genome shotgun (WGS) entry which is preliminary data.</text>
</comment>
<feature type="domain" description="F-box/LRR-repeat protein 15/At3g58940/PEG3-like LRR" evidence="1">
    <location>
        <begin position="3"/>
        <end position="95"/>
    </location>
</feature>
<organism evidence="2 3">
    <name type="scientific">Hibiscus sabdariffa</name>
    <name type="common">roselle</name>
    <dbReference type="NCBI Taxonomy" id="183260"/>
    <lineage>
        <taxon>Eukaryota</taxon>
        <taxon>Viridiplantae</taxon>
        <taxon>Streptophyta</taxon>
        <taxon>Embryophyta</taxon>
        <taxon>Tracheophyta</taxon>
        <taxon>Spermatophyta</taxon>
        <taxon>Magnoliopsida</taxon>
        <taxon>eudicotyledons</taxon>
        <taxon>Gunneridae</taxon>
        <taxon>Pentapetalae</taxon>
        <taxon>rosids</taxon>
        <taxon>malvids</taxon>
        <taxon>Malvales</taxon>
        <taxon>Malvaceae</taxon>
        <taxon>Malvoideae</taxon>
        <taxon>Hibiscus</taxon>
    </lineage>
</organism>
<dbReference type="InterPro" id="IPR032675">
    <property type="entry name" value="LRR_dom_sf"/>
</dbReference>
<evidence type="ECO:0000313" key="3">
    <source>
        <dbReference type="Proteomes" id="UP001396334"/>
    </source>
</evidence>
<sequence>MKVPTNVCLPNLRTLHLSYVQIVDGCSFLRLIFGCPVLEGLGLFNCSIDGTSELNIRSLSLKRLVLDFDTLVGMSTYRGFNDFDHTIVIDAPSLVYFEYLCLVAIGYTLNMESLETTDIKIFHYDAADRERSAALLQGICNVQVLRLSITDFDEPLF</sequence>
<dbReference type="PANTHER" id="PTHR31900:SF27">
    <property type="entry name" value="FBD DOMAIN-CONTAINING PROTEIN"/>
    <property type="match status" value="1"/>
</dbReference>
<dbReference type="EMBL" id="JBBPBN010000168">
    <property type="protein sequence ID" value="KAK8974385.1"/>
    <property type="molecule type" value="Genomic_DNA"/>
</dbReference>
<dbReference type="InterPro" id="IPR055411">
    <property type="entry name" value="LRR_FXL15/At3g58940/PEG3-like"/>
</dbReference>
<dbReference type="PANTHER" id="PTHR31900">
    <property type="entry name" value="F-BOX/RNI SUPERFAMILY PROTEIN-RELATED"/>
    <property type="match status" value="1"/>
</dbReference>
<proteinExistence type="predicted"/>
<evidence type="ECO:0000313" key="2">
    <source>
        <dbReference type="EMBL" id="KAK8974385.1"/>
    </source>
</evidence>
<name>A0ABR2NEG4_9ROSI</name>